<protein>
    <submittedName>
        <fullName evidence="1">Retrovirus-related Pol polyprotein from transposon RE1</fullName>
    </submittedName>
</protein>
<organism evidence="1 2">
    <name type="scientific">Vitis vinifera</name>
    <name type="common">Grape</name>
    <dbReference type="NCBI Taxonomy" id="29760"/>
    <lineage>
        <taxon>Eukaryota</taxon>
        <taxon>Viridiplantae</taxon>
        <taxon>Streptophyta</taxon>
        <taxon>Embryophyta</taxon>
        <taxon>Tracheophyta</taxon>
        <taxon>Spermatophyta</taxon>
        <taxon>Magnoliopsida</taxon>
        <taxon>eudicotyledons</taxon>
        <taxon>Gunneridae</taxon>
        <taxon>Pentapetalae</taxon>
        <taxon>rosids</taxon>
        <taxon>Vitales</taxon>
        <taxon>Vitaceae</taxon>
        <taxon>Viteae</taxon>
        <taxon>Vitis</taxon>
    </lineage>
</organism>
<evidence type="ECO:0000313" key="2">
    <source>
        <dbReference type="Proteomes" id="UP000288805"/>
    </source>
</evidence>
<dbReference type="PANTHER" id="PTHR11439:SF470">
    <property type="entry name" value="CYSTEINE-RICH RLK (RECEPTOR-LIKE PROTEIN KINASE) 8"/>
    <property type="match status" value="1"/>
</dbReference>
<dbReference type="SUPFAM" id="SSF56672">
    <property type="entry name" value="DNA/RNA polymerases"/>
    <property type="match status" value="1"/>
</dbReference>
<accession>A0A438G0V5</accession>
<dbReference type="EMBL" id="QGNW01000684">
    <property type="protein sequence ID" value="RVW65841.1"/>
    <property type="molecule type" value="Genomic_DNA"/>
</dbReference>
<evidence type="ECO:0000313" key="1">
    <source>
        <dbReference type="EMBL" id="RVW65841.1"/>
    </source>
</evidence>
<dbReference type="Proteomes" id="UP000288805">
    <property type="component" value="Unassembled WGS sequence"/>
</dbReference>
<gene>
    <name evidence="1" type="primary">RE1_1946</name>
    <name evidence="1" type="ORF">CK203_007528</name>
</gene>
<dbReference type="AlphaFoldDB" id="A0A438G0V5"/>
<dbReference type="PANTHER" id="PTHR11439">
    <property type="entry name" value="GAG-POL-RELATED RETROTRANSPOSON"/>
    <property type="match status" value="1"/>
</dbReference>
<name>A0A438G0V5_VITVI</name>
<comment type="caution">
    <text evidence="1">The sequence shown here is derived from an EMBL/GenBank/DDBJ whole genome shotgun (WGS) entry which is preliminary data.</text>
</comment>
<proteinExistence type="predicted"/>
<sequence>MEPNLQLTFTDGDLLPNASLYRQLVGCLIYVTITMPDYIKQPLGQGILLSSSNTLQLHAFCDSDWATCPETCCSITGYYILLGSSPISWKYKKQHTISHLSVEAEYHVMATTSYEIQCLISLLHDLQVTHSQPATMFCDNKVALHIAANPVFHECTKHIKIDCHVICERVQTGLVQIAYIHTKDQLIDVFTKALGATVFPSLIHTLGVRNLHTPTQGKY</sequence>
<reference evidence="1 2" key="1">
    <citation type="journal article" date="2018" name="PLoS Genet.">
        <title>Population sequencing reveals clonal diversity and ancestral inbreeding in the grapevine cultivar Chardonnay.</title>
        <authorList>
            <person name="Roach M.J."/>
            <person name="Johnson D.L."/>
            <person name="Bohlmann J."/>
            <person name="van Vuuren H.J."/>
            <person name="Jones S.J."/>
            <person name="Pretorius I.S."/>
            <person name="Schmidt S.A."/>
            <person name="Borneman A.R."/>
        </authorList>
    </citation>
    <scope>NUCLEOTIDE SEQUENCE [LARGE SCALE GENOMIC DNA]</scope>
    <source>
        <strain evidence="2">cv. Chardonnay</strain>
        <tissue evidence="1">Leaf</tissue>
    </source>
</reference>
<dbReference type="InterPro" id="IPR043502">
    <property type="entry name" value="DNA/RNA_pol_sf"/>
</dbReference>
<dbReference type="CDD" id="cd09272">
    <property type="entry name" value="RNase_HI_RT_Ty1"/>
    <property type="match status" value="1"/>
</dbReference>